<dbReference type="SMART" id="SM01030">
    <property type="entry name" value="BHD_1"/>
    <property type="match status" value="1"/>
</dbReference>
<sequence length="801" mass="91017">MPKRRTKAKNTTDASNSTPRKRTRRSTRLNTDNGETDEAKALEKDNHPSTKPSDNGSPLEASAPSTPPPPHNGNDGHSDSDSDDHMDWEHIDMSAAPTTAADMEEEEGVEDEQPVTYQDVEVVFEAPRAVLKKSKWEQAYERNMREWLNHSHVVLLVAHFAIRNRWCSSSEVQAASLSCVPEHIQHQCRQHEESESKFAGAIKALLGWWKSYFKLTGIGPVTRAYDEFDFLNSQNINWESDHQPIQQELEKRDMLDGESITSSVDLLKKLVDQSGCRDTSAELFVAVIRSLGFDARLVCSLQPVPYRIPTTNKRPSSSSSSKTSQSNEPSEDDGDDHDASAPKRKPKFPLRAPRPRLEPGQDLDEQLKATKGKSPTVWAEVYNPHHGRWICVDPIRSIYDQPKAMHPSSGDKQNFLSCVLAFDQGNHGKCVDVTRRYALSIAKARRLRERELTKREKEAGMRSWWDGFYHRIRHDNNNNNDDDERYAREQEEMERMESKEPMPTSISAFNNHPLYALERHLKKFEVLHPREPVLGRIRNEMIYPRSCVKPVHTAETWMKHGRVIRDGEQPVKRVNARAVTTEKKRAQELAKQEGHVLQVACYGEWQTENYTPPPVIDGVVPRNSYGRVDLFTSSMLPKGAAHIPIQGIGKIARRLGIDFAEAVVDFEFVRHRSVPVTNGIVIAKENKDILLEAWDEYEQTESNKAIEKHEKQVYDRWRKLILGVLIKARLERDYSNHHHPISEPNASSTTTTTTTSGYESFLRDRHRDEESSSHAVAGGGFVVEESAAGGGFLPEDEEDDL</sequence>
<feature type="compositionally biased region" description="Low complexity" evidence="6">
    <location>
        <begin position="311"/>
        <end position="328"/>
    </location>
</feature>
<evidence type="ECO:0000256" key="1">
    <source>
        <dbReference type="ARBA" id="ARBA00004123"/>
    </source>
</evidence>
<dbReference type="InterPro" id="IPR036985">
    <property type="entry name" value="Transglutaminase-like_sf"/>
</dbReference>
<dbReference type="PANTHER" id="PTHR12135">
    <property type="entry name" value="DNA REPAIR PROTEIN XP-C / RAD4"/>
    <property type="match status" value="1"/>
</dbReference>
<dbReference type="GO" id="GO:0071942">
    <property type="term" value="C:XPC complex"/>
    <property type="evidence" value="ECO:0007669"/>
    <property type="project" value="TreeGrafter"/>
</dbReference>
<dbReference type="Pfam" id="PF03835">
    <property type="entry name" value="Rad4"/>
    <property type="match status" value="1"/>
</dbReference>
<dbReference type="SMART" id="SM01031">
    <property type="entry name" value="BHD_2"/>
    <property type="match status" value="1"/>
</dbReference>
<dbReference type="InterPro" id="IPR018326">
    <property type="entry name" value="Rad4_beta-hairpin_dom1"/>
</dbReference>
<dbReference type="Pfam" id="PF10404">
    <property type="entry name" value="BHD_2"/>
    <property type="match status" value="1"/>
</dbReference>
<evidence type="ECO:0000259" key="9">
    <source>
        <dbReference type="SMART" id="SM01032"/>
    </source>
</evidence>
<proteinExistence type="inferred from homology"/>
<dbReference type="InterPro" id="IPR018325">
    <property type="entry name" value="Rad4/PNGase_transGLS-fold"/>
</dbReference>
<dbReference type="Pfam" id="PF10405">
    <property type="entry name" value="BHD_3"/>
    <property type="match status" value="1"/>
</dbReference>
<dbReference type="RefSeq" id="XP_058339310.1">
    <property type="nucleotide sequence ID" value="XM_058489950.1"/>
</dbReference>
<dbReference type="GeneID" id="83217369"/>
<feature type="region of interest" description="Disordered" evidence="6">
    <location>
        <begin position="97"/>
        <end position="116"/>
    </location>
</feature>
<dbReference type="Gene3D" id="3.90.260.10">
    <property type="entry name" value="Transglutaminase-like"/>
    <property type="match status" value="1"/>
</dbReference>
<feature type="compositionally biased region" description="Acidic residues" evidence="6">
    <location>
        <begin position="102"/>
        <end position="113"/>
    </location>
</feature>
<feature type="region of interest" description="Disordered" evidence="6">
    <location>
        <begin position="308"/>
        <end position="370"/>
    </location>
</feature>
<dbReference type="InterPro" id="IPR042488">
    <property type="entry name" value="Rad4_BHD3_sf"/>
</dbReference>
<evidence type="ECO:0000256" key="5">
    <source>
        <dbReference type="ARBA" id="ARBA00023242"/>
    </source>
</evidence>
<accession>A0AAD7XVK4</accession>
<evidence type="ECO:0000256" key="3">
    <source>
        <dbReference type="ARBA" id="ARBA00022763"/>
    </source>
</evidence>
<dbReference type="GO" id="GO:0003684">
    <property type="term" value="F:damaged DNA binding"/>
    <property type="evidence" value="ECO:0007669"/>
    <property type="project" value="InterPro"/>
</dbReference>
<dbReference type="GO" id="GO:0006298">
    <property type="term" value="P:mismatch repair"/>
    <property type="evidence" value="ECO:0007669"/>
    <property type="project" value="TreeGrafter"/>
</dbReference>
<evidence type="ECO:0000259" key="8">
    <source>
        <dbReference type="SMART" id="SM01031"/>
    </source>
</evidence>
<evidence type="ECO:0000259" key="7">
    <source>
        <dbReference type="SMART" id="SM01030"/>
    </source>
</evidence>
<dbReference type="GO" id="GO:0000111">
    <property type="term" value="C:nucleotide-excision repair factor 2 complex"/>
    <property type="evidence" value="ECO:0007669"/>
    <property type="project" value="TreeGrafter"/>
</dbReference>
<keyword evidence="4" id="KW-0234">DNA repair</keyword>
<dbReference type="AlphaFoldDB" id="A0AAD7XVK4"/>
<feature type="compositionally biased region" description="Basic and acidic residues" evidence="6">
    <location>
        <begin position="761"/>
        <end position="772"/>
    </location>
</feature>
<dbReference type="InterPro" id="IPR018328">
    <property type="entry name" value="Rad4_beta-hairpin_dom3"/>
</dbReference>
<feature type="region of interest" description="Disordered" evidence="6">
    <location>
        <begin position="1"/>
        <end position="86"/>
    </location>
</feature>
<dbReference type="Gene3D" id="2.20.20.110">
    <property type="entry name" value="Rad4, beta-hairpin domain BHD1"/>
    <property type="match status" value="1"/>
</dbReference>
<feature type="domain" description="Rad4 beta-hairpin" evidence="7">
    <location>
        <begin position="498"/>
        <end position="549"/>
    </location>
</feature>
<evidence type="ECO:0000256" key="6">
    <source>
        <dbReference type="SAM" id="MobiDB-lite"/>
    </source>
</evidence>
<dbReference type="FunFam" id="3.30.70.2460:FF:000001">
    <property type="entry name" value="DNA repair protein Rad4 family"/>
    <property type="match status" value="1"/>
</dbReference>
<dbReference type="Pfam" id="PF10403">
    <property type="entry name" value="BHD_1"/>
    <property type="match status" value="1"/>
</dbReference>
<dbReference type="GO" id="GO:0006289">
    <property type="term" value="P:nucleotide-excision repair"/>
    <property type="evidence" value="ECO:0007669"/>
    <property type="project" value="InterPro"/>
</dbReference>
<feature type="region of interest" description="Disordered" evidence="6">
    <location>
        <begin position="736"/>
        <end position="801"/>
    </location>
</feature>
<dbReference type="InterPro" id="IPR038765">
    <property type="entry name" value="Papain-like_cys_pep_sf"/>
</dbReference>
<evidence type="ECO:0000313" key="10">
    <source>
        <dbReference type="EMBL" id="KAJ8654396.1"/>
    </source>
</evidence>
<evidence type="ECO:0008006" key="12">
    <source>
        <dbReference type="Google" id="ProtNLM"/>
    </source>
</evidence>
<keyword evidence="11" id="KW-1185">Reference proteome</keyword>
<feature type="domain" description="Rad4 beta-hairpin" evidence="9">
    <location>
        <begin position="620"/>
        <end position="694"/>
    </location>
</feature>
<comment type="caution">
    <text evidence="10">The sequence shown here is derived from an EMBL/GenBank/DDBJ whole genome shotgun (WGS) entry which is preliminary data.</text>
</comment>
<organism evidence="10 11">
    <name type="scientific">Lichtheimia ornata</name>
    <dbReference type="NCBI Taxonomy" id="688661"/>
    <lineage>
        <taxon>Eukaryota</taxon>
        <taxon>Fungi</taxon>
        <taxon>Fungi incertae sedis</taxon>
        <taxon>Mucoromycota</taxon>
        <taxon>Mucoromycotina</taxon>
        <taxon>Mucoromycetes</taxon>
        <taxon>Mucorales</taxon>
        <taxon>Lichtheimiaceae</taxon>
        <taxon>Lichtheimia</taxon>
    </lineage>
</organism>
<comment type="similarity">
    <text evidence="2">Belongs to the XPC family.</text>
</comment>
<dbReference type="Proteomes" id="UP001234581">
    <property type="component" value="Unassembled WGS sequence"/>
</dbReference>
<evidence type="ECO:0000256" key="4">
    <source>
        <dbReference type="ARBA" id="ARBA00023204"/>
    </source>
</evidence>
<feature type="compositionally biased region" description="Basic and acidic residues" evidence="6">
    <location>
        <begin position="37"/>
        <end position="48"/>
    </location>
</feature>
<comment type="subcellular location">
    <subcellularLocation>
        <location evidence="1">Nucleus</location>
    </subcellularLocation>
</comment>
<dbReference type="SMART" id="SM01032">
    <property type="entry name" value="BHD_3"/>
    <property type="match status" value="1"/>
</dbReference>
<dbReference type="PANTHER" id="PTHR12135:SF0">
    <property type="entry name" value="DNA REPAIR PROTEIN COMPLEMENTING XP-C CELLS"/>
    <property type="match status" value="1"/>
</dbReference>
<dbReference type="Gene3D" id="3.30.70.2460">
    <property type="entry name" value="Rad4, beta-hairpin domain BHD3"/>
    <property type="match status" value="1"/>
</dbReference>
<name>A0AAD7XVK4_9FUNG</name>
<dbReference type="SUPFAM" id="SSF54001">
    <property type="entry name" value="Cysteine proteinases"/>
    <property type="match status" value="1"/>
</dbReference>
<dbReference type="GO" id="GO:0003697">
    <property type="term" value="F:single-stranded DNA binding"/>
    <property type="evidence" value="ECO:0007669"/>
    <property type="project" value="TreeGrafter"/>
</dbReference>
<dbReference type="GO" id="GO:0005737">
    <property type="term" value="C:cytoplasm"/>
    <property type="evidence" value="ECO:0007669"/>
    <property type="project" value="TreeGrafter"/>
</dbReference>
<feature type="compositionally biased region" description="Basic and acidic residues" evidence="6">
    <location>
        <begin position="74"/>
        <end position="86"/>
    </location>
</feature>
<feature type="compositionally biased region" description="Low complexity" evidence="6">
    <location>
        <begin position="747"/>
        <end position="756"/>
    </location>
</feature>
<reference evidence="10 11" key="1">
    <citation type="submission" date="2023-03" db="EMBL/GenBank/DDBJ databases">
        <title>Genome sequence of Lichtheimia ornata CBS 291.66.</title>
        <authorList>
            <person name="Mohabir J.T."/>
            <person name="Shea T.P."/>
            <person name="Kurbessoian T."/>
            <person name="Berby B."/>
            <person name="Fontaine J."/>
            <person name="Livny J."/>
            <person name="Gnirke A."/>
            <person name="Stajich J.E."/>
            <person name="Cuomo C.A."/>
        </authorList>
    </citation>
    <scope>NUCLEOTIDE SEQUENCE [LARGE SCALE GENOMIC DNA]</scope>
    <source>
        <strain evidence="10">CBS 291.66</strain>
    </source>
</reference>
<gene>
    <name evidence="10" type="ORF">O0I10_009964</name>
</gene>
<dbReference type="EMBL" id="JARTCD010000062">
    <property type="protein sequence ID" value="KAJ8654396.1"/>
    <property type="molecule type" value="Genomic_DNA"/>
</dbReference>
<keyword evidence="5" id="KW-0539">Nucleus</keyword>
<dbReference type="InterPro" id="IPR018327">
    <property type="entry name" value="BHD_2"/>
</dbReference>
<protein>
    <recommendedName>
        <fullName evidence="12">Rad4-domain-containing protein</fullName>
    </recommendedName>
</protein>
<evidence type="ECO:0000313" key="11">
    <source>
        <dbReference type="Proteomes" id="UP001234581"/>
    </source>
</evidence>
<evidence type="ECO:0000256" key="2">
    <source>
        <dbReference type="ARBA" id="ARBA00009525"/>
    </source>
</evidence>
<dbReference type="InterPro" id="IPR004583">
    <property type="entry name" value="DNA_repair_Rad4"/>
</dbReference>
<keyword evidence="3" id="KW-0227">DNA damage</keyword>
<feature type="domain" description="Rad4 beta-hairpin" evidence="8">
    <location>
        <begin position="551"/>
        <end position="613"/>
    </location>
</feature>